<evidence type="ECO:0000256" key="6">
    <source>
        <dbReference type="ARBA" id="ARBA00023002"/>
    </source>
</evidence>
<comment type="similarity">
    <text evidence="2">Belongs to the FAD-binding monooxygenase family.</text>
</comment>
<comment type="cofactor">
    <cofactor evidence="1">
        <name>FAD</name>
        <dbReference type="ChEBI" id="CHEBI:57692"/>
    </cofactor>
</comment>
<dbReference type="InterPro" id="IPR051820">
    <property type="entry name" value="FAD-binding_MO"/>
</dbReference>
<gene>
    <name evidence="8" type="ORF">C0029_07275</name>
</gene>
<keyword evidence="7" id="KW-0503">Monooxygenase</keyword>
<keyword evidence="4" id="KW-0274">FAD</keyword>
<dbReference type="KEGG" id="hja:BST95_08230"/>
<evidence type="ECO:0000256" key="7">
    <source>
        <dbReference type="ARBA" id="ARBA00023033"/>
    </source>
</evidence>
<dbReference type="PANTHER" id="PTHR43872">
    <property type="entry name" value="MONOOXYGENASE, PUTATIVE (AFU_ORTHOLOGUE AFUA_8G02570)-RELATED"/>
    <property type="match status" value="1"/>
</dbReference>
<evidence type="ECO:0000313" key="8">
    <source>
        <dbReference type="EMBL" id="PLW86228.1"/>
    </source>
</evidence>
<evidence type="ECO:0000256" key="2">
    <source>
        <dbReference type="ARBA" id="ARBA00010139"/>
    </source>
</evidence>
<dbReference type="InterPro" id="IPR020946">
    <property type="entry name" value="Flavin_mOase-like"/>
</dbReference>
<keyword evidence="6" id="KW-0560">Oxidoreductase</keyword>
<comment type="caution">
    <text evidence="8">The sequence shown here is derived from an EMBL/GenBank/DDBJ whole genome shotgun (WGS) entry which is preliminary data.</text>
</comment>
<dbReference type="Gene3D" id="3.50.50.60">
    <property type="entry name" value="FAD/NAD(P)-binding domain"/>
    <property type="match status" value="3"/>
</dbReference>
<evidence type="ECO:0000256" key="4">
    <source>
        <dbReference type="ARBA" id="ARBA00022827"/>
    </source>
</evidence>
<keyword evidence="3" id="KW-0285">Flavoprotein</keyword>
<dbReference type="GO" id="GO:0050661">
    <property type="term" value="F:NADP binding"/>
    <property type="evidence" value="ECO:0007669"/>
    <property type="project" value="InterPro"/>
</dbReference>
<reference evidence="8 9" key="1">
    <citation type="submission" date="2018-01" db="EMBL/GenBank/DDBJ databases">
        <title>The draft genome sequence of Halioglobus japonicus S1-36.</title>
        <authorList>
            <person name="Du Z.-J."/>
            <person name="Shi M.-J."/>
        </authorList>
    </citation>
    <scope>NUCLEOTIDE SEQUENCE [LARGE SCALE GENOMIC DNA]</scope>
    <source>
        <strain evidence="8 9">S1-36</strain>
    </source>
</reference>
<dbReference type="FunFam" id="3.50.50.60:FF:000228">
    <property type="entry name" value="FAD-containing monooxygenase EthA"/>
    <property type="match status" value="1"/>
</dbReference>
<dbReference type="Proteomes" id="UP000235162">
    <property type="component" value="Unassembled WGS sequence"/>
</dbReference>
<dbReference type="Pfam" id="PF13450">
    <property type="entry name" value="NAD_binding_8"/>
    <property type="match status" value="1"/>
</dbReference>
<dbReference type="RefSeq" id="WP_084198862.1">
    <property type="nucleotide sequence ID" value="NZ_BMYL01000002.1"/>
</dbReference>
<keyword evidence="9" id="KW-1185">Reference proteome</keyword>
<dbReference type="GO" id="GO:0050660">
    <property type="term" value="F:flavin adenine dinucleotide binding"/>
    <property type="evidence" value="ECO:0007669"/>
    <property type="project" value="InterPro"/>
</dbReference>
<dbReference type="GO" id="GO:0004499">
    <property type="term" value="F:N,N-dimethylaniline monooxygenase activity"/>
    <property type="evidence" value="ECO:0007669"/>
    <property type="project" value="InterPro"/>
</dbReference>
<evidence type="ECO:0000256" key="1">
    <source>
        <dbReference type="ARBA" id="ARBA00001974"/>
    </source>
</evidence>
<keyword evidence="5" id="KW-0521">NADP</keyword>
<proteinExistence type="inferred from homology"/>
<evidence type="ECO:0000313" key="9">
    <source>
        <dbReference type="Proteomes" id="UP000235162"/>
    </source>
</evidence>
<protein>
    <submittedName>
        <fullName evidence="8">NAD(P)/FAD-dependent oxidoreductase</fullName>
    </submittedName>
</protein>
<accession>A0AAP8ME89</accession>
<dbReference type="SUPFAM" id="SSF51905">
    <property type="entry name" value="FAD/NAD(P)-binding domain"/>
    <property type="match status" value="1"/>
</dbReference>
<evidence type="ECO:0000256" key="3">
    <source>
        <dbReference type="ARBA" id="ARBA00022630"/>
    </source>
</evidence>
<dbReference type="EMBL" id="PKUR01000002">
    <property type="protein sequence ID" value="PLW86228.1"/>
    <property type="molecule type" value="Genomic_DNA"/>
</dbReference>
<name>A0AAP8ME89_9GAMM</name>
<dbReference type="PANTHER" id="PTHR43872:SF1">
    <property type="entry name" value="MONOOXYGENASE, PUTATIVE (AFU_ORTHOLOGUE AFUA_8G02570)-RELATED"/>
    <property type="match status" value="1"/>
</dbReference>
<sequence length="489" mass="55804">MTDNSEFIDILVIGAGLSGIGSACRFRRDLPGLSLAILESRPASGGTWDLFRYPGIRSDSDMYTYSYGFKPWTNGSAIADGDRILKYIRETADEYGLNQHIRYNHKVMAAHWSSQDKLWTVTVTRASESHPASQETLTMRCRFILSCTGYYDYDQGYTPEFTGIDHFNGDIVHPQFWPETLDYKDKRVVIVGSGATAVTLVPNMANDTANLVMLQRSPTYIATVPAEDPWLKPLRKYLPDSWVYRLIRWKKVLFQQYIYRLSRRKPAALRKFLLDQVREELGPEYDVKTHFTPSYKPWDQRLCAVPDGDMFAAIREGKAEVVTDHVENFNHAGIALKSGRQLDADIVILATGLQLKFGGGIAYYIDGEEVELTEHFVYRGMMLSGVPNFAMSVGYTNSSWTLKTDLTANYVCELFKKMERGGHQYVIPVPKEAMDEAPLLDFNAGYVLRGRDLMPKNGDREPWKNSDRYTKDFVGLKLSRNKYNELEFH</sequence>
<dbReference type="AlphaFoldDB" id="A0AAP8ME89"/>
<organism evidence="8 9">
    <name type="scientific">Halioglobus japonicus</name>
    <dbReference type="NCBI Taxonomy" id="930805"/>
    <lineage>
        <taxon>Bacteria</taxon>
        <taxon>Pseudomonadati</taxon>
        <taxon>Pseudomonadota</taxon>
        <taxon>Gammaproteobacteria</taxon>
        <taxon>Cellvibrionales</taxon>
        <taxon>Halieaceae</taxon>
        <taxon>Halioglobus</taxon>
    </lineage>
</organism>
<dbReference type="InterPro" id="IPR036188">
    <property type="entry name" value="FAD/NAD-bd_sf"/>
</dbReference>
<dbReference type="Pfam" id="PF00743">
    <property type="entry name" value="FMO-like"/>
    <property type="match status" value="1"/>
</dbReference>
<evidence type="ECO:0000256" key="5">
    <source>
        <dbReference type="ARBA" id="ARBA00022857"/>
    </source>
</evidence>